<name>V4HG72_9EURY</name>
<dbReference type="eggNOG" id="arCOG06336">
    <property type="taxonomic scope" value="Archaea"/>
</dbReference>
<sequence>MDRDIVSFSEEGDVLIIDLDGWDGDPEQIQGAEQEFLDMVATAEYRGVVTDLGEVSLGKETQEHIKRGWTELIEEAGLDRFAYVSVGLGAMATNANIQTDSSVTRKAFNDRTEAVEWVRSS</sequence>
<dbReference type="OrthoDB" id="225708at2157"/>
<organism evidence="1 2">
    <name type="scientific">Candidatus Halobonum tyrrellensis G22</name>
    <dbReference type="NCBI Taxonomy" id="1324957"/>
    <lineage>
        <taxon>Archaea</taxon>
        <taxon>Methanobacteriati</taxon>
        <taxon>Methanobacteriota</taxon>
        <taxon>Stenosarchaea group</taxon>
        <taxon>Halobacteria</taxon>
        <taxon>Halobacteriales</taxon>
        <taxon>Haloferacaceae</taxon>
        <taxon>Candidatus Halobonum</taxon>
    </lineage>
</organism>
<dbReference type="Proteomes" id="UP000017840">
    <property type="component" value="Unassembled WGS sequence"/>
</dbReference>
<reference evidence="1 2" key="1">
    <citation type="journal article" date="2013" name="Genome Announc.">
        <title>Draft Genome Sequence of 'Candidatus Halobonum tyrrellensis' Strain G22, Isolated from the Hypersaline Waters of Lake Tyrrell, Australia.</title>
        <authorList>
            <person name="Ugalde J.A."/>
            <person name="Narasingarao P."/>
            <person name="Kuo S."/>
            <person name="Podell S."/>
            <person name="Allen E.E."/>
        </authorList>
    </citation>
    <scope>NUCLEOTIDE SEQUENCE [LARGE SCALE GENOMIC DNA]</scope>
    <source>
        <strain evidence="1 2">G22</strain>
    </source>
</reference>
<evidence type="ECO:0008006" key="3">
    <source>
        <dbReference type="Google" id="ProtNLM"/>
    </source>
</evidence>
<dbReference type="STRING" id="1324957.K933_05428"/>
<dbReference type="RefSeq" id="WP_023393673.1">
    <property type="nucleotide sequence ID" value="NZ_ASGZ01000017.1"/>
</dbReference>
<evidence type="ECO:0000313" key="1">
    <source>
        <dbReference type="EMBL" id="ESP89118.1"/>
    </source>
</evidence>
<evidence type="ECO:0000313" key="2">
    <source>
        <dbReference type="Proteomes" id="UP000017840"/>
    </source>
</evidence>
<comment type="caution">
    <text evidence="1">The sequence shown here is derived from an EMBL/GenBank/DDBJ whole genome shotgun (WGS) entry which is preliminary data.</text>
</comment>
<keyword evidence="2" id="KW-1185">Reference proteome</keyword>
<accession>V4HG72</accession>
<dbReference type="AlphaFoldDB" id="V4HG72"/>
<dbReference type="EMBL" id="ASGZ01000017">
    <property type="protein sequence ID" value="ESP89118.1"/>
    <property type="molecule type" value="Genomic_DNA"/>
</dbReference>
<protein>
    <recommendedName>
        <fullName evidence="3">STAS/SEC14 domain-containing protein</fullName>
    </recommendedName>
</protein>
<proteinExistence type="predicted"/>
<gene>
    <name evidence="1" type="ORF">K933_05428</name>
</gene>